<comment type="caution">
    <text evidence="2">The sequence shown here is derived from an EMBL/GenBank/DDBJ whole genome shotgun (WGS) entry which is preliminary data.</text>
</comment>
<feature type="region of interest" description="Disordered" evidence="1">
    <location>
        <begin position="26"/>
        <end position="52"/>
    </location>
</feature>
<keyword evidence="3" id="KW-1185">Reference proteome</keyword>
<accession>A0ABD0QVV3</accession>
<name>A0ABD0QVV3_CIRMR</name>
<evidence type="ECO:0000313" key="2">
    <source>
        <dbReference type="EMBL" id="KAL0190320.1"/>
    </source>
</evidence>
<dbReference type="Proteomes" id="UP001529510">
    <property type="component" value="Unassembled WGS sequence"/>
</dbReference>
<dbReference type="EMBL" id="JAMKFB020000006">
    <property type="protein sequence ID" value="KAL0190320.1"/>
    <property type="molecule type" value="Genomic_DNA"/>
</dbReference>
<protein>
    <submittedName>
        <fullName evidence="2">Uncharacterized protein</fullName>
    </submittedName>
</protein>
<evidence type="ECO:0000313" key="3">
    <source>
        <dbReference type="Proteomes" id="UP001529510"/>
    </source>
</evidence>
<reference evidence="2 3" key="1">
    <citation type="submission" date="2024-05" db="EMBL/GenBank/DDBJ databases">
        <title>Genome sequencing and assembly of Indian major carp, Cirrhinus mrigala (Hamilton, 1822).</title>
        <authorList>
            <person name="Mohindra V."/>
            <person name="Chowdhury L.M."/>
            <person name="Lal K."/>
            <person name="Jena J.K."/>
        </authorList>
    </citation>
    <scope>NUCLEOTIDE SEQUENCE [LARGE SCALE GENOMIC DNA]</scope>
    <source>
        <strain evidence="2">CM1030</strain>
        <tissue evidence="2">Blood</tissue>
    </source>
</reference>
<proteinExistence type="predicted"/>
<sequence length="52" mass="5586">MRAVRCVTGVSAIAEGIRCIFTRVRTGSSPPPALQRNPAPSHPCWPRKPSAT</sequence>
<dbReference type="AlphaFoldDB" id="A0ABD0QVV3"/>
<evidence type="ECO:0000256" key="1">
    <source>
        <dbReference type="SAM" id="MobiDB-lite"/>
    </source>
</evidence>
<gene>
    <name evidence="2" type="ORF">M9458_013018</name>
</gene>
<organism evidence="2 3">
    <name type="scientific">Cirrhinus mrigala</name>
    <name type="common">Mrigala</name>
    <dbReference type="NCBI Taxonomy" id="683832"/>
    <lineage>
        <taxon>Eukaryota</taxon>
        <taxon>Metazoa</taxon>
        <taxon>Chordata</taxon>
        <taxon>Craniata</taxon>
        <taxon>Vertebrata</taxon>
        <taxon>Euteleostomi</taxon>
        <taxon>Actinopterygii</taxon>
        <taxon>Neopterygii</taxon>
        <taxon>Teleostei</taxon>
        <taxon>Ostariophysi</taxon>
        <taxon>Cypriniformes</taxon>
        <taxon>Cyprinidae</taxon>
        <taxon>Labeoninae</taxon>
        <taxon>Labeonini</taxon>
        <taxon>Cirrhinus</taxon>
    </lineage>
</organism>